<dbReference type="SMART" id="SM00175">
    <property type="entry name" value="RAB"/>
    <property type="match status" value="1"/>
</dbReference>
<keyword evidence="4" id="KW-1185">Reference proteome</keyword>
<comment type="caution">
    <text evidence="3">The sequence shown here is derived from an EMBL/GenBank/DDBJ whole genome shotgun (WGS) entry which is preliminary data.</text>
</comment>
<dbReference type="CDD" id="cd00154">
    <property type="entry name" value="Rab"/>
    <property type="match status" value="1"/>
</dbReference>
<dbReference type="Proteomes" id="UP001057375">
    <property type="component" value="Unassembled WGS sequence"/>
</dbReference>
<dbReference type="InterPro" id="IPR001806">
    <property type="entry name" value="Small_GTPase"/>
</dbReference>
<organism evidence="3 4">
    <name type="scientific">Aduncisulcus paluster</name>
    <dbReference type="NCBI Taxonomy" id="2918883"/>
    <lineage>
        <taxon>Eukaryota</taxon>
        <taxon>Metamonada</taxon>
        <taxon>Carpediemonas-like organisms</taxon>
        <taxon>Aduncisulcus</taxon>
    </lineage>
</organism>
<evidence type="ECO:0000313" key="4">
    <source>
        <dbReference type="Proteomes" id="UP001057375"/>
    </source>
</evidence>
<dbReference type="InterPro" id="IPR005225">
    <property type="entry name" value="Small_GTP-bd"/>
</dbReference>
<dbReference type="PROSITE" id="PS51419">
    <property type="entry name" value="RAB"/>
    <property type="match status" value="1"/>
</dbReference>
<dbReference type="InterPro" id="IPR050227">
    <property type="entry name" value="Rab"/>
</dbReference>
<dbReference type="SMART" id="SM00174">
    <property type="entry name" value="RHO"/>
    <property type="match status" value="1"/>
</dbReference>
<evidence type="ECO:0000256" key="2">
    <source>
        <dbReference type="ARBA" id="ARBA00023134"/>
    </source>
</evidence>
<accession>A0ABQ5JT16</accession>
<dbReference type="EMBL" id="BQXS01011721">
    <property type="protein sequence ID" value="GKT16012.1"/>
    <property type="molecule type" value="Genomic_DNA"/>
</dbReference>
<sequence length="201" mass="22239">MVGTSQVGKTSICLRLKTNTFIDSAFSTLGTDFMLSKLKSPDGRVIQARIFDTSGQERFSRLVSGFFHGSDLAIFVVSFDEIESLSELESKVDEVDEHCDPPPLKFLVLNKIDLPGALDGSWPLKREDVEAASEELGFDRIYLTSAKTGEGISELFEDVAKELLGLVRMDDGEDSEPHETTKLVDHDDYDDEDMGKGCCCK</sequence>
<dbReference type="PRINTS" id="PR00449">
    <property type="entry name" value="RASTRNSFRMNG"/>
</dbReference>
<dbReference type="SUPFAM" id="SSF52540">
    <property type="entry name" value="P-loop containing nucleoside triphosphate hydrolases"/>
    <property type="match status" value="1"/>
</dbReference>
<name>A0ABQ5JT16_9EUKA</name>
<dbReference type="Gene3D" id="3.40.50.300">
    <property type="entry name" value="P-loop containing nucleotide triphosphate hydrolases"/>
    <property type="match status" value="1"/>
</dbReference>
<keyword evidence="1" id="KW-0547">Nucleotide-binding</keyword>
<gene>
    <name evidence="3" type="ORF">ADUPG1_010836</name>
</gene>
<dbReference type="SMART" id="SM00173">
    <property type="entry name" value="RAS"/>
    <property type="match status" value="1"/>
</dbReference>
<dbReference type="Pfam" id="PF00071">
    <property type="entry name" value="Ras"/>
    <property type="match status" value="1"/>
</dbReference>
<reference evidence="3" key="1">
    <citation type="submission" date="2022-03" db="EMBL/GenBank/DDBJ databases">
        <title>Draft genome sequence of Aduncisulcus paluster, a free-living microaerophilic Fornicata.</title>
        <authorList>
            <person name="Yuyama I."/>
            <person name="Kume K."/>
            <person name="Tamura T."/>
            <person name="Inagaki Y."/>
            <person name="Hashimoto T."/>
        </authorList>
    </citation>
    <scope>NUCLEOTIDE SEQUENCE</scope>
    <source>
        <strain evidence="3">NY0171</strain>
    </source>
</reference>
<proteinExistence type="predicted"/>
<keyword evidence="2" id="KW-0342">GTP-binding</keyword>
<dbReference type="InterPro" id="IPR027417">
    <property type="entry name" value="P-loop_NTPase"/>
</dbReference>
<dbReference type="PANTHER" id="PTHR47977">
    <property type="entry name" value="RAS-RELATED PROTEIN RAB"/>
    <property type="match status" value="1"/>
</dbReference>
<evidence type="ECO:0000313" key="3">
    <source>
        <dbReference type="EMBL" id="GKT16012.1"/>
    </source>
</evidence>
<protein>
    <submittedName>
        <fullName evidence="3">Small GTPase like protein</fullName>
    </submittedName>
</protein>
<evidence type="ECO:0000256" key="1">
    <source>
        <dbReference type="ARBA" id="ARBA00022741"/>
    </source>
</evidence>
<dbReference type="NCBIfam" id="TIGR00231">
    <property type="entry name" value="small_GTP"/>
    <property type="match status" value="1"/>
</dbReference>